<dbReference type="PROSITE" id="PS51186">
    <property type="entry name" value="GNAT"/>
    <property type="match status" value="1"/>
</dbReference>
<comment type="caution">
    <text evidence="2">The sequence shown here is derived from an EMBL/GenBank/DDBJ whole genome shotgun (WGS) entry which is preliminary data.</text>
</comment>
<evidence type="ECO:0000313" key="2">
    <source>
        <dbReference type="EMBL" id="MFL0252401.1"/>
    </source>
</evidence>
<reference evidence="2 3" key="1">
    <citation type="submission" date="2024-11" db="EMBL/GenBank/DDBJ databases">
        <authorList>
            <person name="Heng Y.C."/>
            <person name="Lim A.C.H."/>
            <person name="Lee J.K.Y."/>
            <person name="Kittelmann S."/>
        </authorList>
    </citation>
    <scope>NUCLEOTIDE SEQUENCE [LARGE SCALE GENOMIC DNA]</scope>
    <source>
        <strain evidence="2 3">WILCCON 0114</strain>
    </source>
</reference>
<gene>
    <name evidence="2" type="ORF">ACJDT4_18485</name>
</gene>
<dbReference type="EMBL" id="JBJIAA010000017">
    <property type="protein sequence ID" value="MFL0252401.1"/>
    <property type="molecule type" value="Genomic_DNA"/>
</dbReference>
<dbReference type="Pfam" id="PF00583">
    <property type="entry name" value="Acetyltransf_1"/>
    <property type="match status" value="1"/>
</dbReference>
<proteinExistence type="predicted"/>
<sequence length="292" mass="33878">MIIKELCKSDIKLAAKFIESKNKYEESNVGYCSDTYEEICEDLTDELEEAYAENPFVLAYEGDKLVGVVGLDYDDENKSAEVWGPFVEYENWQHCAMEMWKELIKRIPRKTKITFFYTAQNANCIAFAEKLSTKNINHYFIMELKKTNFKLKVEDGICTELSDKFYEDFINLHESTFKDSYYSGKQIIEKISDNNKVFIIEEDNDLKGYIYVEANAEFNEGNINFLGVKDSERNKGFGKKLLVCGINFLTCRHNIDKMELTIRKGNTPAMNLYKAAGFVIKKELKAYEGRND</sequence>
<dbReference type="CDD" id="cd04301">
    <property type="entry name" value="NAT_SF"/>
    <property type="match status" value="1"/>
</dbReference>
<name>A0ABW8TJJ3_9CLOT</name>
<keyword evidence="2" id="KW-0012">Acyltransferase</keyword>
<organism evidence="2 3">
    <name type="scientific">Clostridium neuense</name>
    <dbReference type="NCBI Taxonomy" id="1728934"/>
    <lineage>
        <taxon>Bacteria</taxon>
        <taxon>Bacillati</taxon>
        <taxon>Bacillota</taxon>
        <taxon>Clostridia</taxon>
        <taxon>Eubacteriales</taxon>
        <taxon>Clostridiaceae</taxon>
        <taxon>Clostridium</taxon>
    </lineage>
</organism>
<dbReference type="GO" id="GO:0016746">
    <property type="term" value="F:acyltransferase activity"/>
    <property type="evidence" value="ECO:0007669"/>
    <property type="project" value="UniProtKB-KW"/>
</dbReference>
<dbReference type="PANTHER" id="PTHR43415">
    <property type="entry name" value="SPERMIDINE N(1)-ACETYLTRANSFERASE"/>
    <property type="match status" value="1"/>
</dbReference>
<dbReference type="SUPFAM" id="SSF55729">
    <property type="entry name" value="Acyl-CoA N-acyltransferases (Nat)"/>
    <property type="match status" value="1"/>
</dbReference>
<feature type="domain" description="N-acetyltransferase" evidence="1">
    <location>
        <begin position="156"/>
        <end position="292"/>
    </location>
</feature>
<keyword evidence="3" id="KW-1185">Reference proteome</keyword>
<protein>
    <submittedName>
        <fullName evidence="2">GNAT family N-acetyltransferase</fullName>
        <ecNumber evidence="2">2.3.1.-</ecNumber>
    </submittedName>
</protein>
<dbReference type="RefSeq" id="WP_406789057.1">
    <property type="nucleotide sequence ID" value="NZ_JBJIAA010000017.1"/>
</dbReference>
<dbReference type="InterPro" id="IPR016181">
    <property type="entry name" value="Acyl_CoA_acyltransferase"/>
</dbReference>
<evidence type="ECO:0000259" key="1">
    <source>
        <dbReference type="PROSITE" id="PS51186"/>
    </source>
</evidence>
<dbReference type="EC" id="2.3.1.-" evidence="2"/>
<dbReference type="PANTHER" id="PTHR43415:SF3">
    <property type="entry name" value="GNAT-FAMILY ACETYLTRANSFERASE"/>
    <property type="match status" value="1"/>
</dbReference>
<keyword evidence="2" id="KW-0808">Transferase</keyword>
<dbReference type="Gene3D" id="3.40.630.30">
    <property type="match status" value="2"/>
</dbReference>
<accession>A0ABW8TJJ3</accession>
<dbReference type="Proteomes" id="UP001623592">
    <property type="component" value="Unassembled WGS sequence"/>
</dbReference>
<evidence type="ECO:0000313" key="3">
    <source>
        <dbReference type="Proteomes" id="UP001623592"/>
    </source>
</evidence>
<dbReference type="InterPro" id="IPR000182">
    <property type="entry name" value="GNAT_dom"/>
</dbReference>